<dbReference type="InterPro" id="IPR017941">
    <property type="entry name" value="Rieske_2Fe-2S"/>
</dbReference>
<evidence type="ECO:0000256" key="3">
    <source>
        <dbReference type="ARBA" id="ARBA00023004"/>
    </source>
</evidence>
<evidence type="ECO:0000256" key="2">
    <source>
        <dbReference type="ARBA" id="ARBA00022723"/>
    </source>
</evidence>
<dbReference type="PROSITE" id="PS51296">
    <property type="entry name" value="RIESKE"/>
    <property type="match status" value="1"/>
</dbReference>
<dbReference type="PANTHER" id="PTHR21496">
    <property type="entry name" value="FERREDOXIN-RELATED"/>
    <property type="match status" value="1"/>
</dbReference>
<dbReference type="RefSeq" id="WP_206007125.1">
    <property type="nucleotide sequence ID" value="NZ_CP070619.1"/>
</dbReference>
<protein>
    <submittedName>
        <fullName evidence="6">Rieske (2Fe-2S) protein</fullName>
    </submittedName>
</protein>
<dbReference type="CDD" id="cd03467">
    <property type="entry name" value="Rieske"/>
    <property type="match status" value="1"/>
</dbReference>
<keyword evidence="4" id="KW-0411">Iron-sulfur</keyword>
<evidence type="ECO:0000313" key="7">
    <source>
        <dbReference type="Proteomes" id="UP000662986"/>
    </source>
</evidence>
<organism evidence="6 7">
    <name type="scientific">Rhodococcus pseudokoreensis</name>
    <dbReference type="NCBI Taxonomy" id="2811421"/>
    <lineage>
        <taxon>Bacteria</taxon>
        <taxon>Bacillati</taxon>
        <taxon>Actinomycetota</taxon>
        <taxon>Actinomycetes</taxon>
        <taxon>Mycobacteriales</taxon>
        <taxon>Nocardiaceae</taxon>
        <taxon>Rhodococcus</taxon>
    </lineage>
</organism>
<reference evidence="6 7" key="2">
    <citation type="journal article" date="2022" name="Arch. Microbiol.">
        <title>Rhodococcus pseudokoreensis sp. nov. isolated from the rhizosphere of young M26 apple rootstocks.</title>
        <authorList>
            <person name="Kampfer P."/>
            <person name="Glaeser S.P."/>
            <person name="Blom J."/>
            <person name="Wolf J."/>
            <person name="Benning S."/>
            <person name="Schloter M."/>
            <person name="Neumann-Schaal M."/>
        </authorList>
    </citation>
    <scope>NUCLEOTIDE SEQUENCE [LARGE SCALE GENOMIC DNA]</scope>
    <source>
        <strain evidence="6 7">R79</strain>
    </source>
</reference>
<dbReference type="Pfam" id="PF00355">
    <property type="entry name" value="Rieske"/>
    <property type="match status" value="1"/>
</dbReference>
<gene>
    <name evidence="6" type="ORF">JWS13_19765</name>
</gene>
<dbReference type="SUPFAM" id="SSF50022">
    <property type="entry name" value="ISP domain"/>
    <property type="match status" value="1"/>
</dbReference>
<reference evidence="6 7" key="1">
    <citation type="journal article" date="2021" name="Microbiol. Resour. Announc.">
        <title>Complete Genome Sequences of Two Rhodococcus sp. Strains with Large and Linear Chromosomes, Isolated from Apple Rhizosphere.</title>
        <authorList>
            <person name="Benning S."/>
            <person name="Brugnone N."/>
            <person name="Siani R."/>
            <person name="Kublik S."/>
            <person name="Schloter M."/>
            <person name="Rad V."/>
        </authorList>
    </citation>
    <scope>NUCLEOTIDE SEQUENCE [LARGE SCALE GENOMIC DNA]</scope>
    <source>
        <strain evidence="6 7">R79</strain>
    </source>
</reference>
<dbReference type="Proteomes" id="UP000662986">
    <property type="component" value="Chromosome"/>
</dbReference>
<dbReference type="InterPro" id="IPR036922">
    <property type="entry name" value="Rieske_2Fe-2S_sf"/>
</dbReference>
<dbReference type="EMBL" id="CP070619">
    <property type="protein sequence ID" value="QSE90700.1"/>
    <property type="molecule type" value="Genomic_DNA"/>
</dbReference>
<sequence>MTRHVIGKLDEFPDETRRVVDIDGVEIAVFNVGGAFHAMRNACPHKGASLCTLPPTGMMLESAPDVYEWGRDGEVVRCPWHGYEFNLSDGKSVIAPKLKLRARVYNIDIEGEEVALYV</sequence>
<evidence type="ECO:0000256" key="1">
    <source>
        <dbReference type="ARBA" id="ARBA00022714"/>
    </source>
</evidence>
<proteinExistence type="predicted"/>
<dbReference type="PANTHER" id="PTHR21496:SF23">
    <property type="entry name" value="3-PHENYLPROPIONATE_CINNAMIC ACID DIOXYGENASE FERREDOXIN SUBUNIT"/>
    <property type="match status" value="1"/>
</dbReference>
<feature type="domain" description="Rieske" evidence="5">
    <location>
        <begin position="3"/>
        <end position="116"/>
    </location>
</feature>
<evidence type="ECO:0000256" key="4">
    <source>
        <dbReference type="ARBA" id="ARBA00023014"/>
    </source>
</evidence>
<keyword evidence="7" id="KW-1185">Reference proteome</keyword>
<evidence type="ECO:0000313" key="6">
    <source>
        <dbReference type="EMBL" id="QSE90700.1"/>
    </source>
</evidence>
<evidence type="ECO:0000259" key="5">
    <source>
        <dbReference type="PROSITE" id="PS51296"/>
    </source>
</evidence>
<dbReference type="Gene3D" id="2.102.10.10">
    <property type="entry name" value="Rieske [2Fe-2S] iron-sulphur domain"/>
    <property type="match status" value="1"/>
</dbReference>
<name>A0A974ZU98_9NOCA</name>
<keyword evidence="1" id="KW-0001">2Fe-2S</keyword>
<accession>A0A974ZU98</accession>
<keyword evidence="2" id="KW-0479">Metal-binding</keyword>
<keyword evidence="3" id="KW-0408">Iron</keyword>